<comment type="caution">
    <text evidence="4">The sequence shown here is derived from an EMBL/GenBank/DDBJ whole genome shotgun (WGS) entry which is preliminary data.</text>
</comment>
<dbReference type="Pfam" id="PF13606">
    <property type="entry name" value="Ank_3"/>
    <property type="match status" value="1"/>
</dbReference>
<keyword evidence="1" id="KW-0677">Repeat</keyword>
<dbReference type="PANTHER" id="PTHR24198:SF165">
    <property type="entry name" value="ANKYRIN REPEAT-CONTAINING PROTEIN-RELATED"/>
    <property type="match status" value="1"/>
</dbReference>
<dbReference type="Gene3D" id="1.25.40.20">
    <property type="entry name" value="Ankyrin repeat-containing domain"/>
    <property type="match status" value="2"/>
</dbReference>
<evidence type="ECO:0008006" key="6">
    <source>
        <dbReference type="Google" id="ProtNLM"/>
    </source>
</evidence>
<dbReference type="AlphaFoldDB" id="A0A1Y1UXG3"/>
<dbReference type="InterPro" id="IPR036770">
    <property type="entry name" value="Ankyrin_rpt-contain_sf"/>
</dbReference>
<proteinExistence type="predicted"/>
<accession>A0A1Y1UXG3</accession>
<name>A0A1Y1UXG3_9FUNG</name>
<dbReference type="Pfam" id="PF12796">
    <property type="entry name" value="Ank_2"/>
    <property type="match status" value="1"/>
</dbReference>
<evidence type="ECO:0000313" key="4">
    <source>
        <dbReference type="EMBL" id="ORX42387.1"/>
    </source>
</evidence>
<keyword evidence="2 3" id="KW-0040">ANK repeat</keyword>
<dbReference type="Proteomes" id="UP000193719">
    <property type="component" value="Unassembled WGS sequence"/>
</dbReference>
<sequence length="522" mass="61799">MCNLSQKRSIVAGWIKNHNFIDLQNYVTKNKINLKQLNKSKFDLLVLAIDSNAPINLIKYILQECRYPTLNYYLNYRCQKENNQQQLHYPNFNVSPLSLALLKNNYDVADLLLQHHADINFEIDNNDLYYTLYHHPTQSNSMTTITTFQYILKNGIHSPSPSFISTLIKNFHNELLEMLIKHFNLSRRMILQLLSFYKYQQTLTAKQLDTLLKNTIDFTEDMYNDAITLANDKALKILISYDTKNRYQINYTLLKYATQYPTDHFITAIQNGSLTLPFNTEKILDNLRHMEEKKIRIRELVGQNDVHSLQQFITRNEFPLLLCCHDATPNKIKKEDILMYAIKNQSSYDMIQFILKHYYSTSLNYTLGSSQSPLLEALTQSRFDVAKLLIRKGADINYKVFFNDRILYYLYYRHLTPRQLIFCIKHGAVLFDDAFDVVQKFIENSQNHLLNLLFKQCIFNNDAIYHLLLLYKNKTKLNRKQLKWFLNKKKGNLSVKKRWYKIANQKQNDQALKILSENDFTF</sequence>
<feature type="repeat" description="ANK" evidence="3">
    <location>
        <begin position="369"/>
        <end position="401"/>
    </location>
</feature>
<dbReference type="PANTHER" id="PTHR24198">
    <property type="entry name" value="ANKYRIN REPEAT AND PROTEIN KINASE DOMAIN-CONTAINING PROTEIN"/>
    <property type="match status" value="1"/>
</dbReference>
<protein>
    <recommendedName>
        <fullName evidence="6">Ankyrin</fullName>
    </recommendedName>
</protein>
<dbReference type="PROSITE" id="PS50088">
    <property type="entry name" value="ANK_REPEAT"/>
    <property type="match status" value="2"/>
</dbReference>
<dbReference type="InterPro" id="IPR002110">
    <property type="entry name" value="Ankyrin_rpt"/>
</dbReference>
<reference evidence="4 5" key="2">
    <citation type="submission" date="2016-08" db="EMBL/GenBank/DDBJ databases">
        <title>Pervasive Adenine N6-methylation of Active Genes in Fungi.</title>
        <authorList>
            <consortium name="DOE Joint Genome Institute"/>
            <person name="Mondo S.J."/>
            <person name="Dannebaum R.O."/>
            <person name="Kuo R.C."/>
            <person name="Labutti K."/>
            <person name="Haridas S."/>
            <person name="Kuo A."/>
            <person name="Salamov A."/>
            <person name="Ahrendt S.R."/>
            <person name="Lipzen A."/>
            <person name="Sullivan W."/>
            <person name="Andreopoulos W.B."/>
            <person name="Clum A."/>
            <person name="Lindquist E."/>
            <person name="Daum C."/>
            <person name="Ramamoorthy G.K."/>
            <person name="Gryganskyi A."/>
            <person name="Culley D."/>
            <person name="Magnuson J.K."/>
            <person name="James T.Y."/>
            <person name="O'Malley M.A."/>
            <person name="Stajich J.E."/>
            <person name="Spatafora J.W."/>
            <person name="Visel A."/>
            <person name="Grigoriev I.V."/>
        </authorList>
    </citation>
    <scope>NUCLEOTIDE SEQUENCE [LARGE SCALE GENOMIC DNA]</scope>
    <source>
        <strain evidence="5">finn</strain>
    </source>
</reference>
<gene>
    <name evidence="4" type="ORF">BCR36DRAFT_587204</name>
</gene>
<organism evidence="4 5">
    <name type="scientific">Piromyces finnis</name>
    <dbReference type="NCBI Taxonomy" id="1754191"/>
    <lineage>
        <taxon>Eukaryota</taxon>
        <taxon>Fungi</taxon>
        <taxon>Fungi incertae sedis</taxon>
        <taxon>Chytridiomycota</taxon>
        <taxon>Chytridiomycota incertae sedis</taxon>
        <taxon>Neocallimastigomycetes</taxon>
        <taxon>Neocallimastigales</taxon>
        <taxon>Neocallimastigaceae</taxon>
        <taxon>Piromyces</taxon>
    </lineage>
</organism>
<evidence type="ECO:0000256" key="3">
    <source>
        <dbReference type="PROSITE-ProRule" id="PRU00023"/>
    </source>
</evidence>
<evidence type="ECO:0000256" key="1">
    <source>
        <dbReference type="ARBA" id="ARBA00022737"/>
    </source>
</evidence>
<feature type="repeat" description="ANK" evidence="3">
    <location>
        <begin position="92"/>
        <end position="124"/>
    </location>
</feature>
<dbReference type="SUPFAM" id="SSF48403">
    <property type="entry name" value="Ankyrin repeat"/>
    <property type="match status" value="1"/>
</dbReference>
<dbReference type="EMBL" id="MCFH01000065">
    <property type="protein sequence ID" value="ORX42387.1"/>
    <property type="molecule type" value="Genomic_DNA"/>
</dbReference>
<dbReference type="SMART" id="SM00248">
    <property type="entry name" value="ANK"/>
    <property type="match status" value="4"/>
</dbReference>
<dbReference type="OrthoDB" id="2150341at2759"/>
<keyword evidence="5" id="KW-1185">Reference proteome</keyword>
<evidence type="ECO:0000256" key="2">
    <source>
        <dbReference type="ARBA" id="ARBA00023043"/>
    </source>
</evidence>
<reference evidence="4 5" key="1">
    <citation type="submission" date="2016-08" db="EMBL/GenBank/DDBJ databases">
        <title>Genomes of anaerobic fungi encode conserved fungal cellulosomes for biomass hydrolysis.</title>
        <authorList>
            <consortium name="DOE Joint Genome Institute"/>
            <person name="Haitjema C.H."/>
            <person name="Gilmore S.P."/>
            <person name="Henske J.K."/>
            <person name="Solomon K.V."/>
            <person name="De Groot R."/>
            <person name="Kuo A."/>
            <person name="Mondo S.J."/>
            <person name="Salamov A.A."/>
            <person name="Labutti K."/>
            <person name="Zhao Z."/>
            <person name="Chiniquy J."/>
            <person name="Barry K."/>
            <person name="Brewer H.M."/>
            <person name="Purvine S.O."/>
            <person name="Wright A.T."/>
            <person name="Boxma B."/>
            <person name="Van Alen T."/>
            <person name="Hackstein J.H."/>
            <person name="Baker S.E."/>
            <person name="Grigoriev I.V."/>
            <person name="O'Malley M.A."/>
        </authorList>
    </citation>
    <scope>NUCLEOTIDE SEQUENCE [LARGE SCALE GENOMIC DNA]</scope>
    <source>
        <strain evidence="5">finn</strain>
    </source>
</reference>
<evidence type="ECO:0000313" key="5">
    <source>
        <dbReference type="Proteomes" id="UP000193719"/>
    </source>
</evidence>
<dbReference type="PROSITE" id="PS50297">
    <property type="entry name" value="ANK_REP_REGION"/>
    <property type="match status" value="2"/>
</dbReference>